<keyword evidence="1" id="KW-0812">Transmembrane</keyword>
<sequence>MILNHTEKEFISAITTYEGKAKSLAEVLNKSKLLERRGIGIIQYGGKNIIFLRKDLYDDWFHNDGLGYVVELLSLIDTLIKKKYIIMIPFCTDNVLVIGTEDSRWLRPEFISVHGNEFITLVDRMENWLDALGNQLYWPCKYTEKELPIGNLFHCAFYVSEELKELVKNNFRSEDEIRFRKQQYLTWISIIVATLIGILGIVY</sequence>
<feature type="transmembrane region" description="Helical" evidence="1">
    <location>
        <begin position="184"/>
        <end position="202"/>
    </location>
</feature>
<evidence type="ECO:0000313" key="2">
    <source>
        <dbReference type="EMBL" id="RHD54005.1"/>
    </source>
</evidence>
<keyword evidence="1" id="KW-0472">Membrane</keyword>
<keyword evidence="1" id="KW-1133">Transmembrane helix</keyword>
<protein>
    <submittedName>
        <fullName evidence="2">Uncharacterized protein</fullName>
    </submittedName>
</protein>
<dbReference type="RefSeq" id="WP_118165098.1">
    <property type="nucleotide sequence ID" value="NZ_QSJG01000017.1"/>
</dbReference>
<organism evidence="2 3">
    <name type="scientific">Phocaeicola plebeius</name>
    <dbReference type="NCBI Taxonomy" id="310297"/>
    <lineage>
        <taxon>Bacteria</taxon>
        <taxon>Pseudomonadati</taxon>
        <taxon>Bacteroidota</taxon>
        <taxon>Bacteroidia</taxon>
        <taxon>Bacteroidales</taxon>
        <taxon>Bacteroidaceae</taxon>
        <taxon>Phocaeicola</taxon>
    </lineage>
</organism>
<evidence type="ECO:0000256" key="1">
    <source>
        <dbReference type="SAM" id="Phobius"/>
    </source>
</evidence>
<proteinExistence type="predicted"/>
<reference evidence="2 3" key="1">
    <citation type="submission" date="2018-08" db="EMBL/GenBank/DDBJ databases">
        <title>A genome reference for cultivated species of the human gut microbiota.</title>
        <authorList>
            <person name="Zou Y."/>
            <person name="Xue W."/>
            <person name="Luo G."/>
        </authorList>
    </citation>
    <scope>NUCLEOTIDE SEQUENCE [LARGE SCALE GENOMIC DNA]</scope>
    <source>
        <strain evidence="2 3">AM31-10</strain>
    </source>
</reference>
<accession>A0A414FTD7</accession>
<evidence type="ECO:0000313" key="3">
    <source>
        <dbReference type="Proteomes" id="UP000284361"/>
    </source>
</evidence>
<name>A0A414FTD7_9BACT</name>
<dbReference type="Proteomes" id="UP000284361">
    <property type="component" value="Unassembled WGS sequence"/>
</dbReference>
<dbReference type="EMBL" id="QSJG01000017">
    <property type="protein sequence ID" value="RHD54005.1"/>
    <property type="molecule type" value="Genomic_DNA"/>
</dbReference>
<comment type="caution">
    <text evidence="2">The sequence shown here is derived from an EMBL/GenBank/DDBJ whole genome shotgun (WGS) entry which is preliminary data.</text>
</comment>
<dbReference type="AlphaFoldDB" id="A0A414FTD7"/>
<gene>
    <name evidence="2" type="ORF">DW789_09350</name>
</gene>